<gene>
    <name evidence="2" type="ORF">PUN28_017915</name>
</gene>
<evidence type="ECO:0000313" key="2">
    <source>
        <dbReference type="EMBL" id="KAL0103878.1"/>
    </source>
</evidence>
<dbReference type="Proteomes" id="UP001430953">
    <property type="component" value="Unassembled WGS sequence"/>
</dbReference>
<dbReference type="EMBL" id="JADYXP020000021">
    <property type="protein sequence ID" value="KAL0103878.1"/>
    <property type="molecule type" value="Genomic_DNA"/>
</dbReference>
<evidence type="ECO:0000256" key="1">
    <source>
        <dbReference type="SAM" id="MobiDB-lite"/>
    </source>
</evidence>
<evidence type="ECO:0000313" key="3">
    <source>
        <dbReference type="Proteomes" id="UP001430953"/>
    </source>
</evidence>
<sequence length="452" mass="50178">MCVRNVDVHVSCSSQVDAQLAAFFIDPRAKGSARARLRSLLLTDPDPRAGAHIDAPSRSSWIRTTRPTGRASPATGGVYKGQGRNQRELMTRAYWEFLVHGEQFHSVSRHRLVAMLCLIVPNRAAGRSATHGLTHGGIWAKPAKFRRLEDLAAASVLFYGSEVRTDHTKFLRQVFTNSFAIRPRNDRRELGAHLAESKSASLVLLSARSYFRAVRPSKFASLVLLSERSYFRAVRSAKYASLVLLYLVVTSERSDRQSTRASCCFRLGLLSSGSDNKVREPCVATARGCFRTFRAINFFLVLLSARSYFRAVRTTKSASPVLLLLGAASELREPRVAFGSELLPRGPSDKVRDSLLAIVYVLKSRYASLVLLSARSYFRAVLAAKYASLVLLSARSYFRAVLAAKYASLVLLSARLLPRGPIGKVREPRVATARGCFRTFRANNLSFSVMFF</sequence>
<keyword evidence="3" id="KW-1185">Reference proteome</keyword>
<organism evidence="2 3">
    <name type="scientific">Cardiocondyla obscurior</name>
    <dbReference type="NCBI Taxonomy" id="286306"/>
    <lineage>
        <taxon>Eukaryota</taxon>
        <taxon>Metazoa</taxon>
        <taxon>Ecdysozoa</taxon>
        <taxon>Arthropoda</taxon>
        <taxon>Hexapoda</taxon>
        <taxon>Insecta</taxon>
        <taxon>Pterygota</taxon>
        <taxon>Neoptera</taxon>
        <taxon>Endopterygota</taxon>
        <taxon>Hymenoptera</taxon>
        <taxon>Apocrita</taxon>
        <taxon>Aculeata</taxon>
        <taxon>Formicoidea</taxon>
        <taxon>Formicidae</taxon>
        <taxon>Myrmicinae</taxon>
        <taxon>Cardiocondyla</taxon>
    </lineage>
</organism>
<accession>A0AAW2EKM9</accession>
<protein>
    <submittedName>
        <fullName evidence="2">Uncharacterized protein</fullName>
    </submittedName>
</protein>
<comment type="caution">
    <text evidence="2">The sequence shown here is derived from an EMBL/GenBank/DDBJ whole genome shotgun (WGS) entry which is preliminary data.</text>
</comment>
<proteinExistence type="predicted"/>
<name>A0AAW2EKM9_9HYME</name>
<dbReference type="AlphaFoldDB" id="A0AAW2EKM9"/>
<reference evidence="2 3" key="1">
    <citation type="submission" date="2023-03" db="EMBL/GenBank/DDBJ databases">
        <title>High recombination rates correlate with genetic variation in Cardiocondyla obscurior ants.</title>
        <authorList>
            <person name="Errbii M."/>
        </authorList>
    </citation>
    <scope>NUCLEOTIDE SEQUENCE [LARGE SCALE GENOMIC DNA]</scope>
    <source>
        <strain evidence="2">Alpha-2009</strain>
        <tissue evidence="2">Whole body</tissue>
    </source>
</reference>
<feature type="region of interest" description="Disordered" evidence="1">
    <location>
        <begin position="62"/>
        <end position="81"/>
    </location>
</feature>